<dbReference type="InterPro" id="IPR041813">
    <property type="entry name" value="A2M_TED"/>
</dbReference>
<feature type="domain" description="Alpha-macroglobulin receptor-binding" evidence="10">
    <location>
        <begin position="1123"/>
        <end position="1187"/>
    </location>
</feature>
<dbReference type="SUPFAM" id="SSF49410">
    <property type="entry name" value="Alpha-macroglobulin receptor domain"/>
    <property type="match status" value="1"/>
</dbReference>
<evidence type="ECO:0000313" key="12">
    <source>
        <dbReference type="Proteomes" id="UP000694380"/>
    </source>
</evidence>
<reference evidence="11" key="2">
    <citation type="submission" date="2025-09" db="UniProtKB">
        <authorList>
            <consortium name="Ensembl"/>
        </authorList>
    </citation>
    <scope>IDENTIFICATION</scope>
</reference>
<dbReference type="InterPro" id="IPR008930">
    <property type="entry name" value="Terpenoid_cyclase/PrenylTrfase"/>
</dbReference>
<dbReference type="InterPro" id="IPR014756">
    <property type="entry name" value="Ig_E-set"/>
</dbReference>
<dbReference type="Pfam" id="PF07677">
    <property type="entry name" value="A2M_recep"/>
    <property type="match status" value="2"/>
</dbReference>
<evidence type="ECO:0000256" key="6">
    <source>
        <dbReference type="ARBA" id="ARBA00023180"/>
    </source>
</evidence>
<evidence type="ECO:0000259" key="10">
    <source>
        <dbReference type="SMART" id="SM01361"/>
    </source>
</evidence>
<dbReference type="SMART" id="SM01359">
    <property type="entry name" value="A2M_N_2"/>
    <property type="match status" value="1"/>
</dbReference>
<dbReference type="InterPro" id="IPR013783">
    <property type="entry name" value="Ig-like_fold"/>
</dbReference>
<organism evidence="11 12">
    <name type="scientific">Chrysemys picta bellii</name>
    <name type="common">Western painted turtle</name>
    <name type="synonym">Emys bellii</name>
    <dbReference type="NCBI Taxonomy" id="8478"/>
    <lineage>
        <taxon>Eukaryota</taxon>
        <taxon>Metazoa</taxon>
        <taxon>Chordata</taxon>
        <taxon>Craniata</taxon>
        <taxon>Vertebrata</taxon>
        <taxon>Euteleostomi</taxon>
        <taxon>Archelosauria</taxon>
        <taxon>Testudinata</taxon>
        <taxon>Testudines</taxon>
        <taxon>Cryptodira</taxon>
        <taxon>Durocryptodira</taxon>
        <taxon>Testudinoidea</taxon>
        <taxon>Emydidae</taxon>
        <taxon>Chrysemys</taxon>
    </lineage>
</organism>
<sequence>PAVLYHPHTGTVSVHLSDLKETVRVSVRLERGDGPSAITLLEREVQEPRLHKNVRFQVTPSGGQQEVAELHVSIRGDALQFSERKKVLLRALQPRTFVQTDKAVYKPGQTVKFRIVSLDKDFLGVSVCQDPSGNRIAQWQDVTPQQGIVDLSLPLSAEPALGTYAIEAQGTRHSFSVEEYGAYWVPGQRPRPWLRHVVVAPFGQLSSGADPLLLSGCPIRTTGIFHVTLTDAGRGAMGVSSAGSIGTCPGCIPVLCWVLCTPASPIALSIPQGHFKQVNNSAEYDRVSPRYPDADRHLTSFYSKSQSFLKIRSLGGVLPCDQAQQLQVDYGAPRGLLGIEPPEQVLGWGRGLCWLGLTSPGCFPPSLGLTGSFSVELPIGADLAPAATVLGYTVLPDGEMAADRARLHTAKCLPNKVKLAFSQDRALPGSELQLRVQAAPGSLCAVRAVDQSVLLMKPEAELSVDTVSPEPVAWPSPDKSSPLAGRSNARPVGLPQPPFVSFLGMIPGAASVASAAGSPVSNTQPVPERCTQEEPAPHAYFTETWLWDLVPVGEGGSKDVPVSVPDTITEWKAGMFCTAEVGFGLSPTATFTAFKPFFVEVALPYSVIRGETFTLKATVFNYLRQCIKVSVQAGEDGAYTSCLCADEGKTFQWEVTVSSLGEVNFTVSTEALRTEELCGNELAVVPAQGRVNTVINTLLVQAFNGVSLPLCYADSEEISLQLPANVLAGSEQAHVTVHGDIMGTALQNIDHLLAMPYGSGEENMVRFAHNINTQQYLEKSGQLSPEIRDKAQGFLRRGYQRELLYKHNDGSYSASRKRDATGNTWLTAFVLKSFGQARPYISIDEKHLEDALRWLQRRQRKTGCFRSVGKLLNNALQGGVVDELSLSDPMVTRALQCLRESSTSDLYTQALLAYAFGLAGSTELRDALLQRLAQHSVSLYWQRKVKALPSPYGNHAPSVEMTAYVLLAYLSLPNVSAADMGTAVQIIRWLSKQHYPYGGFAYTQDMMVALQALAKYAALTHSASGAASVTVSSQAGARQQFHVENANRLVLQRAALQEIPGQYTVRASGKGCVFVQLTLRYNVPPPKSAATFDLRVETEPKECTESARSRFSLVLYSGERPATNMAIIEVKLPSGYIPVKSSLRQGLIHGGDFTFSLEQDFPVKNLRAAPVRLYDYYETGESRPRSATFTDALLGFVAQPVPG</sequence>
<evidence type="ECO:0000256" key="4">
    <source>
        <dbReference type="ARBA" id="ARBA00022900"/>
    </source>
</evidence>
<dbReference type="Proteomes" id="UP000694380">
    <property type="component" value="Unplaced"/>
</dbReference>
<dbReference type="Gene3D" id="1.50.10.20">
    <property type="match status" value="1"/>
</dbReference>
<dbReference type="InterPro" id="IPR036595">
    <property type="entry name" value="A-macroglobulin_rcpt-bd_sf"/>
</dbReference>
<evidence type="ECO:0000256" key="3">
    <source>
        <dbReference type="ARBA" id="ARBA00022729"/>
    </source>
</evidence>
<comment type="similarity">
    <text evidence="1">Belongs to the protease inhibitor I39 (alpha-2-macroglobulin) family.</text>
</comment>
<dbReference type="SMART" id="SM01361">
    <property type="entry name" value="A2M_recep"/>
    <property type="match status" value="1"/>
</dbReference>
<dbReference type="Pfam" id="PF00207">
    <property type="entry name" value="A2M"/>
    <property type="match status" value="1"/>
</dbReference>
<dbReference type="Gene3D" id="2.60.40.1930">
    <property type="match status" value="2"/>
</dbReference>
<dbReference type="GeneTree" id="ENSGT00940000163990"/>
<protein>
    <recommendedName>
        <fullName evidence="13">A2ML1 protein</fullName>
    </recommendedName>
</protein>
<dbReference type="SUPFAM" id="SSF81296">
    <property type="entry name" value="E set domains"/>
    <property type="match status" value="1"/>
</dbReference>
<dbReference type="Gene3D" id="2.20.130.20">
    <property type="match status" value="1"/>
</dbReference>
<dbReference type="InterPro" id="IPR047565">
    <property type="entry name" value="Alpha-macroglob_thiol-ester_cl"/>
</dbReference>
<dbReference type="OMA" id="WIREGSH"/>
<evidence type="ECO:0008006" key="13">
    <source>
        <dbReference type="Google" id="ProtNLM"/>
    </source>
</evidence>
<evidence type="ECO:0000256" key="5">
    <source>
        <dbReference type="ARBA" id="ARBA00023157"/>
    </source>
</evidence>
<keyword evidence="6" id="KW-0325">Glycoprotein</keyword>
<evidence type="ECO:0000259" key="8">
    <source>
        <dbReference type="SMART" id="SM01359"/>
    </source>
</evidence>
<feature type="domain" description="Alpha-2-macroglobulin" evidence="9">
    <location>
        <begin position="544"/>
        <end position="633"/>
    </location>
</feature>
<dbReference type="Gene3D" id="6.20.50.160">
    <property type="match status" value="1"/>
</dbReference>
<dbReference type="InterPro" id="IPR011626">
    <property type="entry name" value="Alpha-macroglobulin_TED"/>
</dbReference>
<dbReference type="InterPro" id="IPR002890">
    <property type="entry name" value="MG2"/>
</dbReference>
<keyword evidence="5" id="KW-1015">Disulfide bond</keyword>
<keyword evidence="3" id="KW-0732">Signal</keyword>
<dbReference type="GO" id="GO:0004867">
    <property type="term" value="F:serine-type endopeptidase inhibitor activity"/>
    <property type="evidence" value="ECO:0007669"/>
    <property type="project" value="UniProtKB-KW"/>
</dbReference>
<evidence type="ECO:0000256" key="2">
    <source>
        <dbReference type="ARBA" id="ARBA00022690"/>
    </source>
</evidence>
<evidence type="ECO:0000313" key="11">
    <source>
        <dbReference type="Ensembl" id="ENSCPBP00000023228.1"/>
    </source>
</evidence>
<evidence type="ECO:0000259" key="9">
    <source>
        <dbReference type="SMART" id="SM01360"/>
    </source>
</evidence>
<keyword evidence="2" id="KW-0646">Protease inhibitor</keyword>
<dbReference type="Pfam" id="PF07678">
    <property type="entry name" value="TED_complement"/>
    <property type="match status" value="2"/>
</dbReference>
<dbReference type="InterPro" id="IPR011625">
    <property type="entry name" value="A2M_N_BRD"/>
</dbReference>
<dbReference type="GO" id="GO:0005615">
    <property type="term" value="C:extracellular space"/>
    <property type="evidence" value="ECO:0007669"/>
    <property type="project" value="InterPro"/>
</dbReference>
<dbReference type="SMART" id="SM01419">
    <property type="entry name" value="Thiol-ester_cl"/>
    <property type="match status" value="1"/>
</dbReference>
<dbReference type="Pfam" id="PF07703">
    <property type="entry name" value="A2M_BRD"/>
    <property type="match status" value="1"/>
</dbReference>
<dbReference type="Gene3D" id="2.60.120.1540">
    <property type="match status" value="1"/>
</dbReference>
<dbReference type="PANTHER" id="PTHR11412">
    <property type="entry name" value="MACROGLOBULIN / COMPLEMENT"/>
    <property type="match status" value="1"/>
</dbReference>
<dbReference type="AlphaFoldDB" id="A0A8C3HTF9"/>
<dbReference type="FunFam" id="2.60.40.1930:FF:000001">
    <property type="entry name" value="CD109 isoform 3"/>
    <property type="match status" value="1"/>
</dbReference>
<keyword evidence="4" id="KW-0722">Serine protease inhibitor</keyword>
<name>A0A8C3HTF9_CHRPI</name>
<dbReference type="SMART" id="SM01360">
    <property type="entry name" value="A2M"/>
    <property type="match status" value="1"/>
</dbReference>
<dbReference type="Gene3D" id="2.60.40.10">
    <property type="entry name" value="Immunoglobulins"/>
    <property type="match status" value="1"/>
</dbReference>
<accession>A0A8C3HTF9</accession>
<dbReference type="Ensembl" id="ENSCPBT00000027363.1">
    <property type="protein sequence ID" value="ENSCPBP00000023228.1"/>
    <property type="gene ID" value="ENSCPBG00000016579.1"/>
</dbReference>
<evidence type="ECO:0000256" key="1">
    <source>
        <dbReference type="ARBA" id="ARBA00010952"/>
    </source>
</evidence>
<keyword evidence="12" id="KW-1185">Reference proteome</keyword>
<feature type="domain" description="Alpha-2-macroglobulin bait region" evidence="8">
    <location>
        <begin position="309"/>
        <end position="456"/>
    </location>
</feature>
<dbReference type="SUPFAM" id="SSF48239">
    <property type="entry name" value="Terpenoid cyclases/Protein prenyltransferases"/>
    <property type="match status" value="1"/>
</dbReference>
<dbReference type="PANTHER" id="PTHR11412:SF185">
    <property type="entry name" value="ALPHA-2-MACROGLOBULIN-LIKE PROTEIN 1"/>
    <property type="match status" value="1"/>
</dbReference>
<reference evidence="11" key="1">
    <citation type="submission" date="2025-08" db="UniProtKB">
        <authorList>
            <consortium name="Ensembl"/>
        </authorList>
    </citation>
    <scope>IDENTIFICATION</scope>
</reference>
<proteinExistence type="inferred from homology"/>
<dbReference type="Pfam" id="PF01835">
    <property type="entry name" value="MG2"/>
    <property type="match status" value="1"/>
</dbReference>
<dbReference type="InterPro" id="IPR050473">
    <property type="entry name" value="A2M/Complement_sys"/>
</dbReference>
<dbReference type="CDD" id="cd02897">
    <property type="entry name" value="A2M_2"/>
    <property type="match status" value="1"/>
</dbReference>
<dbReference type="InterPro" id="IPR009048">
    <property type="entry name" value="A-macroglobulin_rcpt-bd"/>
</dbReference>
<evidence type="ECO:0000256" key="7">
    <source>
        <dbReference type="SAM" id="MobiDB-lite"/>
    </source>
</evidence>
<feature type="region of interest" description="Disordered" evidence="7">
    <location>
        <begin position="465"/>
        <end position="490"/>
    </location>
</feature>
<dbReference type="Gene3D" id="2.60.40.690">
    <property type="entry name" value="Alpha-macroglobulin, receptor-binding domain"/>
    <property type="match status" value="2"/>
</dbReference>
<dbReference type="InterPro" id="IPR001599">
    <property type="entry name" value="Macroglobln_a2"/>
</dbReference>